<evidence type="ECO:0000256" key="1">
    <source>
        <dbReference type="SAM" id="MobiDB-lite"/>
    </source>
</evidence>
<dbReference type="PANTHER" id="PTHR31365:SF4">
    <property type="entry name" value="OS05G0179800 PROTEIN"/>
    <property type="match status" value="1"/>
</dbReference>
<sequence>MVGGGRGRKEDPLVINNTNVFAALGSLKKKKKKGSEKENLGSSSKTKGMKGLGKEVEKKEVFWAPSSLKVKSWADVDEEDDDDYYASMAPPGSSWGIPKEPEPVLEESESEEDGLEEVDDDVEDEHENETETQAEVQPVIRKPPEPSPVNKEAEKTLSKKELKKKGLEELDAVLAELGYAKPQTGGPDDSQVRTVLRAEMARIKPISTVKNFPSSTMTIEEDFSLSKSFITFHGSYVLCLELRLVSQSSGAEQGKKPESNGKIEMKESSPSESKNAKKKKKKDKSSKEAKESSQGPPEGTDAGNVDKETGETKKPEEPSPGDVKEKLKKVVPAKKKKSSKEMDAAARAAANEAAARSARLAAAKKKEKNHYNQQPMR</sequence>
<dbReference type="GO" id="GO:0016740">
    <property type="term" value="F:transferase activity"/>
    <property type="evidence" value="ECO:0007669"/>
    <property type="project" value="UniProtKB-KW"/>
</dbReference>
<organism evidence="2 3">
    <name type="scientific">Hibiscus syriacus</name>
    <name type="common">Rose of Sharon</name>
    <dbReference type="NCBI Taxonomy" id="106335"/>
    <lineage>
        <taxon>Eukaryota</taxon>
        <taxon>Viridiplantae</taxon>
        <taxon>Streptophyta</taxon>
        <taxon>Embryophyta</taxon>
        <taxon>Tracheophyta</taxon>
        <taxon>Spermatophyta</taxon>
        <taxon>Magnoliopsida</taxon>
        <taxon>eudicotyledons</taxon>
        <taxon>Gunneridae</taxon>
        <taxon>Pentapetalae</taxon>
        <taxon>rosids</taxon>
        <taxon>malvids</taxon>
        <taxon>Malvales</taxon>
        <taxon>Malvaceae</taxon>
        <taxon>Malvoideae</taxon>
        <taxon>Hibiscus</taxon>
    </lineage>
</organism>
<dbReference type="PANTHER" id="PTHR31365">
    <property type="entry name" value="EXPRESSED PROTEIN"/>
    <property type="match status" value="1"/>
</dbReference>
<feature type="compositionally biased region" description="Low complexity" evidence="1">
    <location>
        <begin position="345"/>
        <end position="361"/>
    </location>
</feature>
<evidence type="ECO:0000313" key="3">
    <source>
        <dbReference type="Proteomes" id="UP000436088"/>
    </source>
</evidence>
<feature type="compositionally biased region" description="Basic and acidic residues" evidence="1">
    <location>
        <begin position="304"/>
        <end position="325"/>
    </location>
</feature>
<feature type="compositionally biased region" description="Acidic residues" evidence="1">
    <location>
        <begin position="103"/>
        <end position="132"/>
    </location>
</feature>
<protein>
    <submittedName>
        <fullName evidence="2">HXXXD-type acyl-transferase family protein</fullName>
    </submittedName>
</protein>
<feature type="compositionally biased region" description="Basic and acidic residues" evidence="1">
    <location>
        <begin position="253"/>
        <end position="269"/>
    </location>
</feature>
<dbReference type="AlphaFoldDB" id="A0A6A2WM78"/>
<dbReference type="Proteomes" id="UP000436088">
    <property type="component" value="Unassembled WGS sequence"/>
</dbReference>
<evidence type="ECO:0000313" key="2">
    <source>
        <dbReference type="EMBL" id="KAE8654650.1"/>
    </source>
</evidence>
<keyword evidence="3" id="KW-1185">Reference proteome</keyword>
<accession>A0A6A2WM78</accession>
<proteinExistence type="predicted"/>
<feature type="region of interest" description="Disordered" evidence="1">
    <location>
        <begin position="26"/>
        <end position="56"/>
    </location>
</feature>
<name>A0A6A2WM78_HIBSY</name>
<feature type="region of interest" description="Disordered" evidence="1">
    <location>
        <begin position="81"/>
        <end position="157"/>
    </location>
</feature>
<comment type="caution">
    <text evidence="2">The sequence shown here is derived from an EMBL/GenBank/DDBJ whole genome shotgun (WGS) entry which is preliminary data.</text>
</comment>
<reference evidence="2" key="1">
    <citation type="submission" date="2019-09" db="EMBL/GenBank/DDBJ databases">
        <title>Draft genome information of white flower Hibiscus syriacus.</title>
        <authorList>
            <person name="Kim Y.-M."/>
        </authorList>
    </citation>
    <scope>NUCLEOTIDE SEQUENCE [LARGE SCALE GENOMIC DNA]</scope>
    <source>
        <strain evidence="2">YM2019G1</strain>
    </source>
</reference>
<feature type="region of interest" description="Disordered" evidence="1">
    <location>
        <begin position="247"/>
        <end position="377"/>
    </location>
</feature>
<feature type="compositionally biased region" description="Basic residues" evidence="1">
    <location>
        <begin position="326"/>
        <end position="338"/>
    </location>
</feature>
<dbReference type="EMBL" id="VEPZ02001787">
    <property type="protein sequence ID" value="KAE8654650.1"/>
    <property type="molecule type" value="Genomic_DNA"/>
</dbReference>
<gene>
    <name evidence="2" type="ORF">F3Y22_tig00117048pilonHSYRG01375</name>
</gene>